<dbReference type="RefSeq" id="WP_379015862.1">
    <property type="nucleotide sequence ID" value="NZ_JBHSDC010000031.1"/>
</dbReference>
<accession>A0ABV8Q2R3</accession>
<gene>
    <name evidence="1" type="ORF">ACFOW1_16665</name>
</gene>
<name>A0ABV8Q2R3_9BACT</name>
<evidence type="ECO:0000313" key="2">
    <source>
        <dbReference type="Proteomes" id="UP001595906"/>
    </source>
</evidence>
<evidence type="ECO:0008006" key="3">
    <source>
        <dbReference type="Google" id="ProtNLM"/>
    </source>
</evidence>
<comment type="caution">
    <text evidence="1">The sequence shown here is derived from an EMBL/GenBank/DDBJ whole genome shotgun (WGS) entry which is preliminary data.</text>
</comment>
<evidence type="ECO:0000313" key="1">
    <source>
        <dbReference type="EMBL" id="MFC4233536.1"/>
    </source>
</evidence>
<protein>
    <recommendedName>
        <fullName evidence="3">HEPN domain-containing protein</fullName>
    </recommendedName>
</protein>
<keyword evidence="2" id="KW-1185">Reference proteome</keyword>
<dbReference type="Proteomes" id="UP001595906">
    <property type="component" value="Unassembled WGS sequence"/>
</dbReference>
<reference evidence="2" key="1">
    <citation type="journal article" date="2019" name="Int. J. Syst. Evol. Microbiol.">
        <title>The Global Catalogue of Microorganisms (GCM) 10K type strain sequencing project: providing services to taxonomists for standard genome sequencing and annotation.</title>
        <authorList>
            <consortium name="The Broad Institute Genomics Platform"/>
            <consortium name="The Broad Institute Genome Sequencing Center for Infectious Disease"/>
            <person name="Wu L."/>
            <person name="Ma J."/>
        </authorList>
    </citation>
    <scope>NUCLEOTIDE SEQUENCE [LARGE SCALE GENOMIC DNA]</scope>
    <source>
        <strain evidence="2">CECT 8010</strain>
    </source>
</reference>
<proteinExistence type="predicted"/>
<dbReference type="EMBL" id="JBHSDC010000031">
    <property type="protein sequence ID" value="MFC4233536.1"/>
    <property type="molecule type" value="Genomic_DNA"/>
</dbReference>
<organism evidence="1 2">
    <name type="scientific">Parasediminibacterium paludis</name>
    <dbReference type="NCBI Taxonomy" id="908966"/>
    <lineage>
        <taxon>Bacteria</taxon>
        <taxon>Pseudomonadati</taxon>
        <taxon>Bacteroidota</taxon>
        <taxon>Chitinophagia</taxon>
        <taxon>Chitinophagales</taxon>
        <taxon>Chitinophagaceae</taxon>
        <taxon>Parasediminibacterium</taxon>
    </lineage>
</organism>
<sequence length="118" mass="13101">MNPALIFSKPQQIDYKIVAECDSHGAKLALAGFCAAEQTEATLFRYLRNMCLLSDGSLTKTHGLLCSTLAEWQTALNIPSAQMLRNVAFDVCDDKLQALCLYRTKAGESEQLINRIFL</sequence>